<dbReference type="PANTHER" id="PTHR30255">
    <property type="entry name" value="SINGLE-STRANDED-DNA-SPECIFIC EXONUCLEASE RECJ"/>
    <property type="match status" value="1"/>
</dbReference>
<dbReference type="Proteomes" id="UP001208017">
    <property type="component" value="Unassembled WGS sequence"/>
</dbReference>
<dbReference type="InterPro" id="IPR041122">
    <property type="entry name" value="RecJ_OB"/>
</dbReference>
<keyword evidence="5 10" id="KW-0269">Exonuclease</keyword>
<evidence type="ECO:0000313" key="10">
    <source>
        <dbReference type="EMBL" id="MCX7570194.1"/>
    </source>
</evidence>
<dbReference type="EMBL" id="JAPMLT010000004">
    <property type="protein sequence ID" value="MCX7570194.1"/>
    <property type="molecule type" value="Genomic_DNA"/>
</dbReference>
<reference evidence="10 11" key="1">
    <citation type="submission" date="2022-11" db="EMBL/GenBank/DDBJ databases">
        <title>Study of microbial diversity in lake waters.</title>
        <authorList>
            <person name="Zhang J."/>
        </authorList>
    </citation>
    <scope>NUCLEOTIDE SEQUENCE [LARGE SCALE GENOMIC DNA]</scope>
    <source>
        <strain evidence="10 11">DT12</strain>
    </source>
</reference>
<dbReference type="RefSeq" id="WP_267151447.1">
    <property type="nucleotide sequence ID" value="NZ_JAPMLT010000004.1"/>
</dbReference>
<dbReference type="InterPro" id="IPR004610">
    <property type="entry name" value="RecJ"/>
</dbReference>
<dbReference type="PANTHER" id="PTHR30255:SF2">
    <property type="entry name" value="SINGLE-STRANDED-DNA-SPECIFIC EXONUCLEASE RECJ"/>
    <property type="match status" value="1"/>
</dbReference>
<feature type="domain" description="DDH" evidence="6">
    <location>
        <begin position="81"/>
        <end position="225"/>
    </location>
</feature>
<proteinExistence type="inferred from homology"/>
<feature type="domain" description="DHHA1" evidence="7">
    <location>
        <begin position="344"/>
        <end position="438"/>
    </location>
</feature>
<gene>
    <name evidence="10" type="primary">recJ</name>
    <name evidence="10" type="ORF">OS242_09485</name>
</gene>
<evidence type="ECO:0000259" key="9">
    <source>
        <dbReference type="Pfam" id="PF17768"/>
    </source>
</evidence>
<keyword evidence="4" id="KW-0378">Hydrolase</keyword>
<evidence type="ECO:0000256" key="2">
    <source>
        <dbReference type="ARBA" id="ARBA00019841"/>
    </source>
</evidence>
<dbReference type="InterPro" id="IPR038763">
    <property type="entry name" value="DHH_sf"/>
</dbReference>
<evidence type="ECO:0000259" key="7">
    <source>
        <dbReference type="Pfam" id="PF02272"/>
    </source>
</evidence>
<evidence type="ECO:0000256" key="4">
    <source>
        <dbReference type="ARBA" id="ARBA00022801"/>
    </source>
</evidence>
<dbReference type="Pfam" id="PF10141">
    <property type="entry name" value="ssDNA-exonuc_C"/>
    <property type="match status" value="1"/>
</dbReference>
<sequence length="793" mass="89015">MQTPKRWVVIEADETQVHALAAEAGISPILARLLWRRGITSADEARRFLHPERNGFYDPFLMKDMDKAVARIRRAIDAGEKIMIYGDYDADGATSTSLLYLALTELRAHVEYYIPDRFSEGYGLNGPAILAAKEQGFDLVITVDNGISAVEEIRLASEVGLDLIVTDHHTPPEILPDAFAILNPKQPGCTYPDKMLAGVGVVFKLVQALYERLPEEFLDLAALGTVADLAPLMDENRLITRYGLDLMSRSPRPGIRALIDVAGLQGKQITAGHIGFSFGPRINASGRLDSATYAVRLLTSDDPLEAGELARFLEDRNKERQEIGEEIFEQAVALIERHPEWLEGRVLVVPLEGWNEGVIGIVASRIVEKYYRPTLMISLKEGKGKCSARSIHGFDLYAALTSCADLLLHFGGHKMAAGLSILEDNIPLLRQRLNEIAQEALTDEQMVPKIDVDAVLALDEIDLHLVEQIEALAPCGFGNPAPRFSLQGLGIEQTRVVGKDAAHLQVRVRRETRKLDCIAFRRSEDQSLLEELAAIDIVGELSINEWRGKRDVQMVLGDWRPNSFQLFDRRGVRDKTVWLETSKEQLTVLCYQESNIREIESRLFGYPWNEGKYRLYLVDETGAWVHRAGEDEPTDHVVFYDLPTSEAIFLASLAPLTPSQRLTFIQGRADDLWLGRTAAEWLPDRTQFKQIYIAMRKLGSVTAEMLQTRLQMPSGLAGTETILQVFAQLGFANQEHLTYHVVQDAPKRDLTESEYYRTQEQRVHALHRIGNRLLHATTDTLKEWLADHTGGRA</sequence>
<dbReference type="NCBIfam" id="TIGR00644">
    <property type="entry name" value="recJ"/>
    <property type="match status" value="1"/>
</dbReference>
<evidence type="ECO:0000256" key="3">
    <source>
        <dbReference type="ARBA" id="ARBA00022722"/>
    </source>
</evidence>
<dbReference type="Pfam" id="PF01368">
    <property type="entry name" value="DHH"/>
    <property type="match status" value="1"/>
</dbReference>
<dbReference type="GO" id="GO:0004527">
    <property type="term" value="F:exonuclease activity"/>
    <property type="evidence" value="ECO:0007669"/>
    <property type="project" value="UniProtKB-KW"/>
</dbReference>
<evidence type="ECO:0000259" key="6">
    <source>
        <dbReference type="Pfam" id="PF01368"/>
    </source>
</evidence>
<keyword evidence="11" id="KW-1185">Reference proteome</keyword>
<organism evidence="10 11">
    <name type="scientific">Tumebacillus lacus</name>
    <dbReference type="NCBI Taxonomy" id="2995335"/>
    <lineage>
        <taxon>Bacteria</taxon>
        <taxon>Bacillati</taxon>
        <taxon>Bacillota</taxon>
        <taxon>Bacilli</taxon>
        <taxon>Bacillales</taxon>
        <taxon>Alicyclobacillaceae</taxon>
        <taxon>Tumebacillus</taxon>
    </lineage>
</organism>
<dbReference type="InterPro" id="IPR003156">
    <property type="entry name" value="DHHA1_dom"/>
</dbReference>
<evidence type="ECO:0000256" key="5">
    <source>
        <dbReference type="ARBA" id="ARBA00022839"/>
    </source>
</evidence>
<dbReference type="InterPro" id="IPR018779">
    <property type="entry name" value="RecJ_C"/>
</dbReference>
<comment type="similarity">
    <text evidence="1">Belongs to the RecJ family.</text>
</comment>
<protein>
    <recommendedName>
        <fullName evidence="2">Single-stranded-DNA-specific exonuclease RecJ</fullName>
    </recommendedName>
</protein>
<evidence type="ECO:0000256" key="1">
    <source>
        <dbReference type="ARBA" id="ARBA00005915"/>
    </source>
</evidence>
<feature type="domain" description="RecJ OB" evidence="9">
    <location>
        <begin position="452"/>
        <end position="557"/>
    </location>
</feature>
<comment type="caution">
    <text evidence="10">The sequence shown here is derived from an EMBL/GenBank/DDBJ whole genome shotgun (WGS) entry which is preliminary data.</text>
</comment>
<feature type="domain" description="Single-stranded-DNA-specific exonuclease RecJ C-terminal" evidence="8">
    <location>
        <begin position="565"/>
        <end position="785"/>
    </location>
</feature>
<keyword evidence="3" id="KW-0540">Nuclease</keyword>
<dbReference type="InterPro" id="IPR051673">
    <property type="entry name" value="SSDNA_exonuclease_RecJ"/>
</dbReference>
<dbReference type="Gene3D" id="3.90.1640.30">
    <property type="match status" value="1"/>
</dbReference>
<dbReference type="Pfam" id="PF02272">
    <property type="entry name" value="DHHA1"/>
    <property type="match status" value="1"/>
</dbReference>
<accession>A0ABT3WZW2</accession>
<dbReference type="InterPro" id="IPR001667">
    <property type="entry name" value="DDH_dom"/>
</dbReference>
<dbReference type="SUPFAM" id="SSF64182">
    <property type="entry name" value="DHH phosphoesterases"/>
    <property type="match status" value="1"/>
</dbReference>
<evidence type="ECO:0000259" key="8">
    <source>
        <dbReference type="Pfam" id="PF10141"/>
    </source>
</evidence>
<dbReference type="Pfam" id="PF17768">
    <property type="entry name" value="RecJ_OB"/>
    <property type="match status" value="1"/>
</dbReference>
<name>A0ABT3WZW2_9BACL</name>
<dbReference type="Gene3D" id="3.10.310.30">
    <property type="match status" value="1"/>
</dbReference>
<evidence type="ECO:0000313" key="11">
    <source>
        <dbReference type="Proteomes" id="UP001208017"/>
    </source>
</evidence>